<feature type="region of interest" description="Disordered" evidence="1">
    <location>
        <begin position="207"/>
        <end position="235"/>
    </location>
</feature>
<dbReference type="InterPro" id="IPR025558">
    <property type="entry name" value="DUF4283"/>
</dbReference>
<reference evidence="3 4" key="1">
    <citation type="journal article" date="2020" name="bioRxiv">
        <title>Sequence and annotation of 42 cannabis genomes reveals extensive copy number variation in cannabinoid synthesis and pathogen resistance genes.</title>
        <authorList>
            <person name="Mckernan K.J."/>
            <person name="Helbert Y."/>
            <person name="Kane L.T."/>
            <person name="Ebling H."/>
            <person name="Zhang L."/>
            <person name="Liu B."/>
            <person name="Eaton Z."/>
            <person name="Mclaughlin S."/>
            <person name="Kingan S."/>
            <person name="Baybayan P."/>
            <person name="Concepcion G."/>
            <person name="Jordan M."/>
            <person name="Riva A."/>
            <person name="Barbazuk W."/>
            <person name="Harkins T."/>
        </authorList>
    </citation>
    <scope>NUCLEOTIDE SEQUENCE [LARGE SCALE GENOMIC DNA]</scope>
    <source>
        <strain evidence="4">cv. Jamaican Lion 4</strain>
        <tissue evidence="3">Leaf</tissue>
    </source>
</reference>
<keyword evidence="4" id="KW-1185">Reference proteome</keyword>
<organism evidence="3 4">
    <name type="scientific">Cannabis sativa</name>
    <name type="common">Hemp</name>
    <name type="synonym">Marijuana</name>
    <dbReference type="NCBI Taxonomy" id="3483"/>
    <lineage>
        <taxon>Eukaryota</taxon>
        <taxon>Viridiplantae</taxon>
        <taxon>Streptophyta</taxon>
        <taxon>Embryophyta</taxon>
        <taxon>Tracheophyta</taxon>
        <taxon>Spermatophyta</taxon>
        <taxon>Magnoliopsida</taxon>
        <taxon>eudicotyledons</taxon>
        <taxon>Gunneridae</taxon>
        <taxon>Pentapetalae</taxon>
        <taxon>rosids</taxon>
        <taxon>fabids</taxon>
        <taxon>Rosales</taxon>
        <taxon>Cannabaceae</taxon>
        <taxon>Cannabis</taxon>
    </lineage>
</organism>
<evidence type="ECO:0000256" key="1">
    <source>
        <dbReference type="SAM" id="MobiDB-lite"/>
    </source>
</evidence>
<evidence type="ECO:0000313" key="4">
    <source>
        <dbReference type="Proteomes" id="UP000583929"/>
    </source>
</evidence>
<dbReference type="AlphaFoldDB" id="A0A7J6IBU5"/>
<accession>A0A7J6IBU5</accession>
<sequence>MMASSSNLDQQLFEIAIEEESEGGLDLEELGPREEEEFVYDWRLCLVGGFITAGAVDFPSMQLTLAALWKPGKGVYIKELDANRFLFQFFHEIDIKPVIEGSPCMDASCNGNQKPDHPTQNRGSNGAVIEQNYQNNSKMAMDRGKNHMNDTHIDVKIEKCSEVLAEWGKEITGSFKTRIYKEQQWRLDLETDDDFAGTDDFFFDLEREGMFGRQNEEEDDCDDDEDEKGKRCRDE</sequence>
<dbReference type="Pfam" id="PF14111">
    <property type="entry name" value="DUF4283"/>
    <property type="match status" value="1"/>
</dbReference>
<evidence type="ECO:0000259" key="2">
    <source>
        <dbReference type="Pfam" id="PF14111"/>
    </source>
</evidence>
<dbReference type="Proteomes" id="UP000583929">
    <property type="component" value="Unassembled WGS sequence"/>
</dbReference>
<gene>
    <name evidence="3" type="ORF">G4B88_005944</name>
</gene>
<comment type="caution">
    <text evidence="3">The sequence shown here is derived from an EMBL/GenBank/DDBJ whole genome shotgun (WGS) entry which is preliminary data.</text>
</comment>
<dbReference type="EMBL" id="JAATIQ010000001">
    <property type="protein sequence ID" value="KAF4404558.1"/>
    <property type="molecule type" value="Genomic_DNA"/>
</dbReference>
<name>A0A7J6IBU5_CANSA</name>
<proteinExistence type="predicted"/>
<evidence type="ECO:0000313" key="3">
    <source>
        <dbReference type="EMBL" id="KAF4404558.1"/>
    </source>
</evidence>
<feature type="domain" description="DUF4283" evidence="2">
    <location>
        <begin position="41"/>
        <end position="103"/>
    </location>
</feature>
<protein>
    <recommendedName>
        <fullName evidence="2">DUF4283 domain-containing protein</fullName>
    </recommendedName>
</protein>
<feature type="compositionally biased region" description="Acidic residues" evidence="1">
    <location>
        <begin position="216"/>
        <end position="226"/>
    </location>
</feature>